<keyword evidence="2" id="KW-1185">Reference proteome</keyword>
<gene>
    <name evidence="1" type="ORF">O6H91_10G001900</name>
</gene>
<comment type="caution">
    <text evidence="1">The sequence shown here is derived from an EMBL/GenBank/DDBJ whole genome shotgun (WGS) entry which is preliminary data.</text>
</comment>
<reference evidence="2" key="1">
    <citation type="journal article" date="2024" name="Proc. Natl. Acad. Sci. U.S.A.">
        <title>Extraordinary preservation of gene collinearity over three hundred million years revealed in homosporous lycophytes.</title>
        <authorList>
            <person name="Li C."/>
            <person name="Wickell D."/>
            <person name="Kuo L.Y."/>
            <person name="Chen X."/>
            <person name="Nie B."/>
            <person name="Liao X."/>
            <person name="Peng D."/>
            <person name="Ji J."/>
            <person name="Jenkins J."/>
            <person name="Williams M."/>
            <person name="Shu S."/>
            <person name="Plott C."/>
            <person name="Barry K."/>
            <person name="Rajasekar S."/>
            <person name="Grimwood J."/>
            <person name="Han X."/>
            <person name="Sun S."/>
            <person name="Hou Z."/>
            <person name="He W."/>
            <person name="Dai G."/>
            <person name="Sun C."/>
            <person name="Schmutz J."/>
            <person name="Leebens-Mack J.H."/>
            <person name="Li F.W."/>
            <person name="Wang L."/>
        </authorList>
    </citation>
    <scope>NUCLEOTIDE SEQUENCE [LARGE SCALE GENOMIC DNA]</scope>
    <source>
        <strain evidence="2">cv. PW_Plant_1</strain>
    </source>
</reference>
<dbReference type="EMBL" id="CM055101">
    <property type="protein sequence ID" value="KAJ7540113.1"/>
    <property type="molecule type" value="Genomic_DNA"/>
</dbReference>
<organism evidence="1 2">
    <name type="scientific">Diphasiastrum complanatum</name>
    <name type="common">Issler's clubmoss</name>
    <name type="synonym">Lycopodium complanatum</name>
    <dbReference type="NCBI Taxonomy" id="34168"/>
    <lineage>
        <taxon>Eukaryota</taxon>
        <taxon>Viridiplantae</taxon>
        <taxon>Streptophyta</taxon>
        <taxon>Embryophyta</taxon>
        <taxon>Tracheophyta</taxon>
        <taxon>Lycopodiopsida</taxon>
        <taxon>Lycopodiales</taxon>
        <taxon>Lycopodiaceae</taxon>
        <taxon>Lycopodioideae</taxon>
        <taxon>Diphasiastrum</taxon>
    </lineage>
</organism>
<name>A0ACC2CDY0_DIPCM</name>
<dbReference type="Proteomes" id="UP001162992">
    <property type="component" value="Chromosome 10"/>
</dbReference>
<accession>A0ACC2CDY0</accession>
<evidence type="ECO:0000313" key="2">
    <source>
        <dbReference type="Proteomes" id="UP001162992"/>
    </source>
</evidence>
<sequence>MEPDNIFSNRSSLLINNRAGAGAGAGAEAAAIGAEEVDRNETLDRRGSYKPLTIFRAIRGITCLSILLSTALMMLIYLSPLTFVLVRFFSLRYSRRLVAFFFGRWLSMWPFLFEKINGTKVVFAGDRVPDSERVLLICNHRTEVDWMYLWNLALRKSRIGYVKYVVKSSVRNAPIFGWAFYVVEFLLLDRKWELDEPIIKSYLSSFQDKRDPLWLIIFPEGTDFTEQKMLKGQQFAEIRGLPKLENVLMPRTRGFIACLSQLHSSLDAVYDLTIGYNYCCPRFIDNLFGIDPAEVHIHVRRIPINDIPTSEDALSGWLYEAFLKKDKLLTYFKRHSHFQSSGIEKELDTASGLSNFVLIILCTVLMLRFTFSSFLWLKLYVACSCLYLTGATYANWKPVPLFS</sequence>
<evidence type="ECO:0000313" key="1">
    <source>
        <dbReference type="EMBL" id="KAJ7540113.1"/>
    </source>
</evidence>
<proteinExistence type="predicted"/>
<protein>
    <submittedName>
        <fullName evidence="1">Uncharacterized protein</fullName>
    </submittedName>
</protein>